<accession>A0A9P7YIT6</accession>
<comment type="caution">
    <text evidence="2">The sequence shown here is derived from an EMBL/GenBank/DDBJ whole genome shotgun (WGS) entry which is preliminary data.</text>
</comment>
<gene>
    <name evidence="2" type="ORF">BJ875DRAFT_425122</name>
</gene>
<feature type="region of interest" description="Disordered" evidence="1">
    <location>
        <begin position="24"/>
        <end position="45"/>
    </location>
</feature>
<dbReference type="OrthoDB" id="66964at2759"/>
<reference evidence="2" key="1">
    <citation type="journal article" date="2021" name="IMA Fungus">
        <title>Genomic characterization of three marine fungi, including Emericellopsis atlantica sp. nov. with signatures of a generalist lifestyle and marine biomass degradation.</title>
        <authorList>
            <person name="Hagestad O.C."/>
            <person name="Hou L."/>
            <person name="Andersen J.H."/>
            <person name="Hansen E.H."/>
            <person name="Altermark B."/>
            <person name="Li C."/>
            <person name="Kuhnert E."/>
            <person name="Cox R.J."/>
            <person name="Crous P.W."/>
            <person name="Spatafora J.W."/>
            <person name="Lail K."/>
            <person name="Amirebrahimi M."/>
            <person name="Lipzen A."/>
            <person name="Pangilinan J."/>
            <person name="Andreopoulos W."/>
            <person name="Hayes R.D."/>
            <person name="Ng V."/>
            <person name="Grigoriev I.V."/>
            <person name="Jackson S.A."/>
            <person name="Sutton T.D.S."/>
            <person name="Dobson A.D.W."/>
            <person name="Rama T."/>
        </authorList>
    </citation>
    <scope>NUCLEOTIDE SEQUENCE</scope>
    <source>
        <strain evidence="2">TRa018bII</strain>
    </source>
</reference>
<dbReference type="AlphaFoldDB" id="A0A9P7YIT6"/>
<evidence type="ECO:0000256" key="1">
    <source>
        <dbReference type="SAM" id="MobiDB-lite"/>
    </source>
</evidence>
<proteinExistence type="predicted"/>
<dbReference type="Proteomes" id="UP000824998">
    <property type="component" value="Unassembled WGS sequence"/>
</dbReference>
<sequence>MFPPIDDAILKSNPKFAALHANLTTNNLNPNGSTKNRPSRKERVDVAPALTEARIRSAKSQLILTALKNIELSTSSSRKPSKAQPRPSPQPLPTKIIEIILLLTSRLSNPNLPPSQIKLLESTPQWQSLETHLPYISTLLSTYLQSQASALTRILSPTTNPSYLHRSIPKLHHGITSLQSTISNKRLTLQTQRQALITLTTTLLQRYNYATTLTIQLLETSKHGSLSLERHYLTKMSHLALTVDKLSLDAREKSVKGSNMVYTPQVVAALTRYFENLRDGRERLKERKRDAERVLWGYGVGREEGEKEKVMREVARVYGELMREMRDVEKDVDRLRGR</sequence>
<organism evidence="2 3">
    <name type="scientific">Amylocarpus encephaloides</name>
    <dbReference type="NCBI Taxonomy" id="45428"/>
    <lineage>
        <taxon>Eukaryota</taxon>
        <taxon>Fungi</taxon>
        <taxon>Dikarya</taxon>
        <taxon>Ascomycota</taxon>
        <taxon>Pezizomycotina</taxon>
        <taxon>Leotiomycetes</taxon>
        <taxon>Helotiales</taxon>
        <taxon>Helotiales incertae sedis</taxon>
        <taxon>Amylocarpus</taxon>
    </lineage>
</organism>
<dbReference type="EMBL" id="MU251484">
    <property type="protein sequence ID" value="KAG9233840.1"/>
    <property type="molecule type" value="Genomic_DNA"/>
</dbReference>
<evidence type="ECO:0000313" key="3">
    <source>
        <dbReference type="Proteomes" id="UP000824998"/>
    </source>
</evidence>
<name>A0A9P7YIT6_9HELO</name>
<evidence type="ECO:0000313" key="2">
    <source>
        <dbReference type="EMBL" id="KAG9233840.1"/>
    </source>
</evidence>
<keyword evidence="3" id="KW-1185">Reference proteome</keyword>
<protein>
    <submittedName>
        <fullName evidence="2">Uncharacterized protein</fullName>
    </submittedName>
</protein>